<name>A0AAF3FQ06_9BILA</name>
<evidence type="ECO:0000256" key="1">
    <source>
        <dbReference type="SAM" id="Phobius"/>
    </source>
</evidence>
<keyword evidence="1" id="KW-1133">Transmembrane helix</keyword>
<feature type="transmembrane region" description="Helical" evidence="1">
    <location>
        <begin position="35"/>
        <end position="56"/>
    </location>
</feature>
<organism evidence="2 3">
    <name type="scientific">Mesorhabditis belari</name>
    <dbReference type="NCBI Taxonomy" id="2138241"/>
    <lineage>
        <taxon>Eukaryota</taxon>
        <taxon>Metazoa</taxon>
        <taxon>Ecdysozoa</taxon>
        <taxon>Nematoda</taxon>
        <taxon>Chromadorea</taxon>
        <taxon>Rhabditida</taxon>
        <taxon>Rhabditina</taxon>
        <taxon>Rhabditomorpha</taxon>
        <taxon>Rhabditoidea</taxon>
        <taxon>Rhabditidae</taxon>
        <taxon>Mesorhabditinae</taxon>
        <taxon>Mesorhabditis</taxon>
    </lineage>
</organism>
<keyword evidence="2" id="KW-1185">Reference proteome</keyword>
<dbReference type="Pfam" id="PF10318">
    <property type="entry name" value="7TM_GPCR_Srh"/>
    <property type="match status" value="1"/>
</dbReference>
<evidence type="ECO:0000313" key="3">
    <source>
        <dbReference type="WBParaSite" id="MBELARI_LOCUS8155"/>
    </source>
</evidence>
<keyword evidence="1" id="KW-0472">Membrane</keyword>
<proteinExistence type="predicted"/>
<dbReference type="WBParaSite" id="MBELARI_LOCUS8155">
    <property type="protein sequence ID" value="MBELARI_LOCUS8155"/>
    <property type="gene ID" value="MBELARI_LOCUS8155"/>
</dbReference>
<keyword evidence="1" id="KW-0812">Transmembrane</keyword>
<accession>A0AAF3FQ06</accession>
<dbReference type="Proteomes" id="UP000887575">
    <property type="component" value="Unassembled WGS sequence"/>
</dbReference>
<reference evidence="3" key="1">
    <citation type="submission" date="2024-02" db="UniProtKB">
        <authorList>
            <consortium name="WormBaseParasite"/>
        </authorList>
    </citation>
    <scope>IDENTIFICATION</scope>
</reference>
<feature type="transmembrane region" description="Helical" evidence="1">
    <location>
        <begin position="77"/>
        <end position="100"/>
    </location>
</feature>
<dbReference type="AlphaFoldDB" id="A0AAF3FQ06"/>
<evidence type="ECO:0000313" key="2">
    <source>
        <dbReference type="Proteomes" id="UP000887575"/>
    </source>
</evidence>
<protein>
    <submittedName>
        <fullName evidence="3">Uncharacterized protein</fullName>
    </submittedName>
</protein>
<dbReference type="InterPro" id="IPR019422">
    <property type="entry name" value="7TM_GPCR_serpentine_rcpt_Srh"/>
</dbReference>
<sequence>MLFETALCELGVPVLYLPNLLGFAEGWLNFLPVQYPYALVALLLCLTAVSALHAVVYRQQQLLPFDSKAKLSECQLWFFWIFVYVFLIFPPPMCSFLLTYTNVASENIYLMPLEAAQIYFAYPERVFVYEIQGNMLVYTQKVFGSTELDPTSGLASPVSKTSSPAQICIFKR</sequence>